<protein>
    <recommendedName>
        <fullName evidence="3">Lycopene cyclase domain-containing protein</fullName>
    </recommendedName>
</protein>
<organism evidence="2">
    <name type="scientific">marine metagenome</name>
    <dbReference type="NCBI Taxonomy" id="408172"/>
    <lineage>
        <taxon>unclassified sequences</taxon>
        <taxon>metagenomes</taxon>
        <taxon>ecological metagenomes</taxon>
    </lineage>
</organism>
<feature type="transmembrane region" description="Helical" evidence="1">
    <location>
        <begin position="242"/>
        <end position="264"/>
    </location>
</feature>
<evidence type="ECO:0000313" key="2">
    <source>
        <dbReference type="EMBL" id="SVA40563.1"/>
    </source>
</evidence>
<sequence>MVERFHDIDVRSSLIEVSIILPLTCIVFYIFETNMLVFGLFGYAGLVWIIRDVPNYKLAMIMAGVGGLIGYLSEYWGCSSHLWNWVTPCKTIWMIHGPEIGFPVEVIIAYAGIGFWISKLSLKMLAKEHSESIISYRNKNIDQNKQMKIRMVLILFFTGIIVILIEPIYLQSVTILVLGLSTFLFLIRSAQKAVAVFTIIVGSIGFFFENYATGIIPGFVVWRYNFDSYSGLSIPNPIIGVAPLSAFIAYAGVGMLLFGLSFYLNPMMISDNNDQEIES</sequence>
<gene>
    <name evidence="2" type="ORF">METZ01_LOCUS93417</name>
</gene>
<feature type="transmembrane region" description="Helical" evidence="1">
    <location>
        <begin position="194"/>
        <end position="222"/>
    </location>
</feature>
<proteinExistence type="predicted"/>
<keyword evidence="1" id="KW-1133">Transmembrane helix</keyword>
<feature type="transmembrane region" description="Helical" evidence="1">
    <location>
        <begin position="58"/>
        <end position="76"/>
    </location>
</feature>
<accession>A0A381VM80</accession>
<feature type="transmembrane region" description="Helical" evidence="1">
    <location>
        <begin position="147"/>
        <end position="165"/>
    </location>
</feature>
<dbReference type="EMBL" id="UINC01009028">
    <property type="protein sequence ID" value="SVA40563.1"/>
    <property type="molecule type" value="Genomic_DNA"/>
</dbReference>
<evidence type="ECO:0008006" key="3">
    <source>
        <dbReference type="Google" id="ProtNLM"/>
    </source>
</evidence>
<evidence type="ECO:0000256" key="1">
    <source>
        <dbReference type="SAM" id="Phobius"/>
    </source>
</evidence>
<keyword evidence="1" id="KW-0812">Transmembrane</keyword>
<name>A0A381VM80_9ZZZZ</name>
<dbReference type="AlphaFoldDB" id="A0A381VM80"/>
<feature type="transmembrane region" description="Helical" evidence="1">
    <location>
        <begin position="171"/>
        <end position="187"/>
    </location>
</feature>
<keyword evidence="1" id="KW-0472">Membrane</keyword>
<reference evidence="2" key="1">
    <citation type="submission" date="2018-05" db="EMBL/GenBank/DDBJ databases">
        <authorList>
            <person name="Lanie J.A."/>
            <person name="Ng W.-L."/>
            <person name="Kazmierczak K.M."/>
            <person name="Andrzejewski T.M."/>
            <person name="Davidsen T.M."/>
            <person name="Wayne K.J."/>
            <person name="Tettelin H."/>
            <person name="Glass J.I."/>
            <person name="Rusch D."/>
            <person name="Podicherti R."/>
            <person name="Tsui H.-C.T."/>
            <person name="Winkler M.E."/>
        </authorList>
    </citation>
    <scope>NUCLEOTIDE SEQUENCE</scope>
</reference>
<feature type="transmembrane region" description="Helical" evidence="1">
    <location>
        <begin position="20"/>
        <end position="46"/>
    </location>
</feature>